<keyword evidence="4" id="KW-1185">Reference proteome</keyword>
<dbReference type="EMBL" id="MCFC01000009">
    <property type="protein sequence ID" value="ORY32552.1"/>
    <property type="molecule type" value="Genomic_DNA"/>
</dbReference>
<evidence type="ECO:0000313" key="3">
    <source>
        <dbReference type="EMBL" id="ORY32552.1"/>
    </source>
</evidence>
<dbReference type="Proteomes" id="UP000193986">
    <property type="component" value="Unassembled WGS sequence"/>
</dbReference>
<comment type="caution">
    <text evidence="3">The sequence shown here is derived from an EMBL/GenBank/DDBJ whole genome shotgun (WGS) entry which is preliminary data.</text>
</comment>
<feature type="chain" id="PRO_5013254382" evidence="2">
    <location>
        <begin position="26"/>
        <end position="311"/>
    </location>
</feature>
<keyword evidence="1" id="KW-0472">Membrane</keyword>
<evidence type="ECO:0000256" key="2">
    <source>
        <dbReference type="SAM" id="SignalP"/>
    </source>
</evidence>
<proteinExistence type="predicted"/>
<keyword evidence="2" id="KW-0732">Signal</keyword>
<sequence>MSTARSALFLIIASQLVSLVPTTIASPGQLGIAQAQPRWNVSGTLSSLSRRDSAGYNNPNATGGSMLTIVNGTYPAGLGEPLNVILSANSNKDVLVKSADDGGFLNYMLSTFMGEECLGQHLGDDQMANLGDGQGNHTQVEELRWDFGNPYIGTCQETFQGGLHLRYWVQSTTGAYFMATSIEVGASAGHDIVSDGYNLGRDYLVGNLTGTQVESWNVTNQTTYSGTSSHNNYTYRTDVQYVSGLLLNSSDGINHYLTVETSTEPAIDGLVAVLTVDILSRPTSSAFASLSSVSFGATLLVAGIASVLLLV</sequence>
<gene>
    <name evidence="3" type="ORF">BCR39DRAFT_522800</name>
</gene>
<evidence type="ECO:0000256" key="1">
    <source>
        <dbReference type="SAM" id="Phobius"/>
    </source>
</evidence>
<keyword evidence="1" id="KW-0812">Transmembrane</keyword>
<protein>
    <submittedName>
        <fullName evidence="3">Uncharacterized protein</fullName>
    </submittedName>
</protein>
<name>A0A1Y2BCJ0_9TREE</name>
<keyword evidence="1" id="KW-1133">Transmembrane helix</keyword>
<feature type="transmembrane region" description="Helical" evidence="1">
    <location>
        <begin position="286"/>
        <end position="310"/>
    </location>
</feature>
<accession>A0A1Y2BCJ0</accession>
<reference evidence="3 4" key="1">
    <citation type="submission" date="2016-07" db="EMBL/GenBank/DDBJ databases">
        <title>Pervasive Adenine N6-methylation of Active Genes in Fungi.</title>
        <authorList>
            <consortium name="DOE Joint Genome Institute"/>
            <person name="Mondo S.J."/>
            <person name="Dannebaum R.O."/>
            <person name="Kuo R.C."/>
            <person name="Labutti K."/>
            <person name="Haridas S."/>
            <person name="Kuo A."/>
            <person name="Salamov A."/>
            <person name="Ahrendt S.R."/>
            <person name="Lipzen A."/>
            <person name="Sullivan W."/>
            <person name="Andreopoulos W.B."/>
            <person name="Clum A."/>
            <person name="Lindquist E."/>
            <person name="Daum C."/>
            <person name="Ramamoorthy G.K."/>
            <person name="Gryganskyi A."/>
            <person name="Culley D."/>
            <person name="Magnuson J.K."/>
            <person name="James T.Y."/>
            <person name="O'Malley M.A."/>
            <person name="Stajich J.E."/>
            <person name="Spatafora J.W."/>
            <person name="Visel A."/>
            <person name="Grigoriev I.V."/>
        </authorList>
    </citation>
    <scope>NUCLEOTIDE SEQUENCE [LARGE SCALE GENOMIC DNA]</scope>
    <source>
        <strain evidence="3 4">68-887.2</strain>
    </source>
</reference>
<evidence type="ECO:0000313" key="4">
    <source>
        <dbReference type="Proteomes" id="UP000193986"/>
    </source>
</evidence>
<dbReference type="InParanoid" id="A0A1Y2BCJ0"/>
<organism evidence="3 4">
    <name type="scientific">Naematelia encephala</name>
    <dbReference type="NCBI Taxonomy" id="71784"/>
    <lineage>
        <taxon>Eukaryota</taxon>
        <taxon>Fungi</taxon>
        <taxon>Dikarya</taxon>
        <taxon>Basidiomycota</taxon>
        <taxon>Agaricomycotina</taxon>
        <taxon>Tremellomycetes</taxon>
        <taxon>Tremellales</taxon>
        <taxon>Naemateliaceae</taxon>
        <taxon>Naematelia</taxon>
    </lineage>
</organism>
<feature type="signal peptide" evidence="2">
    <location>
        <begin position="1"/>
        <end position="25"/>
    </location>
</feature>
<dbReference type="STRING" id="71784.A0A1Y2BCJ0"/>
<dbReference type="OrthoDB" id="2310204at2759"/>
<dbReference type="AlphaFoldDB" id="A0A1Y2BCJ0"/>